<dbReference type="SUPFAM" id="SSF56935">
    <property type="entry name" value="Porins"/>
    <property type="match status" value="1"/>
</dbReference>
<evidence type="ECO:0000259" key="1">
    <source>
        <dbReference type="Pfam" id="PF14905"/>
    </source>
</evidence>
<dbReference type="InterPro" id="IPR041700">
    <property type="entry name" value="OMP_b-brl_3"/>
</dbReference>
<feature type="domain" description="Outer membrane protein beta-barrel" evidence="1">
    <location>
        <begin position="546"/>
        <end position="863"/>
    </location>
</feature>
<proteinExistence type="predicted"/>
<reference evidence="2" key="1">
    <citation type="submission" date="2023-03" db="EMBL/GenBank/DDBJ databases">
        <title>Andean soil-derived lignocellulolytic bacterial consortium as a source of novel taxa and putative plastic-active enzymes.</title>
        <authorList>
            <person name="Diaz-Garcia L."/>
            <person name="Chuvochina M."/>
            <person name="Feuerriegel G."/>
            <person name="Bunk B."/>
            <person name="Sproer C."/>
            <person name="Streit W.R."/>
            <person name="Rodriguez L.M."/>
            <person name="Overmann J."/>
            <person name="Jimenez D.J."/>
        </authorList>
    </citation>
    <scope>NUCLEOTIDE SEQUENCE</scope>
    <source>
        <strain evidence="2">MAG 7</strain>
    </source>
</reference>
<gene>
    <name evidence="2" type="ORF">P0Y53_10600</name>
</gene>
<dbReference type="Pfam" id="PF14905">
    <property type="entry name" value="OMP_b-brl_3"/>
    <property type="match status" value="1"/>
</dbReference>
<dbReference type="AlphaFoldDB" id="A0AAJ5WXD7"/>
<evidence type="ECO:0000313" key="3">
    <source>
        <dbReference type="Proteomes" id="UP001220610"/>
    </source>
</evidence>
<name>A0AAJ5WXD7_9BACT</name>
<sequence length="871" mass="98900">MSYQITNNRGEFSFNNLPAGLLLKVEISFIGYSNAHQLFTIPADTGFVDLKQIALSPSENTLQEVVVTVPPVSIKGDTLEFNASAFKLDSNAVVEDLLRKIPNITLWADGTITVNGREVKSFLVNGKQFFGDDAKIATQNIPKNAVDKIQAYQVHKEGANPADSTLELNVKLKKGRDRGYFGKLTAGYGTNKRYDSDASFNFFTGKMQLSAVGAANNLNKIANDVSTLISNSSFKGIGTSLMYQPNLESGDLVQSRTIGLSGEYDFRQKPAPDQVNKLSLYYFLQRNNIDNFSDITTVNTLGEQVVSSIKNNSASNADQTDHDVNARYELIRENQSLTLIQSYKASNTSGDYNNVFNTLNEQLDTTSFGMANESKRRTDNSFKMSAFYRNVLNSYEKLRGLGVFSALYSIDIANRYDNDHTISNFQSLTDPLSNRYFNRKYNNETGNIDHRFSVDLKDIYIKPGRLHFSLSNNLLLKNRDEDDLIQDYDNNTYKSNSYLSNTVQTRIVEEMPGLKIAKTINKALTNRFMKSVSFSYNIKQAFIFQNIQSEKAFQRVDNFYSRFVPEADFQYRNSQFGKYDRTISMKYNTAVTIPSLDQLAPLVDSTDFYFIRKGNAALKEAVNKSLSLQYAHVKRGVKNAFDYAFDITAGIIDNKIADSTFIAADNRRVVYFINVSGSRYINFNAAVRKSFKLANAEIQLKWTSRINFTRNPSYLNNVFLVADNTTISTDLQFNYNYKDKLAIESRLSYFRYNSRQQVFDLNYTGQNIANVFSSSYNITRKASLASNIVYRHSRFESSKDVNFCIWNASAAYRFFKGNNGELKFSALDLLRQNNNVLNYGSENSFVFGTQSTLQQYFMVTLSYYPRRFGKK</sequence>
<accession>A0AAJ5WXD7</accession>
<dbReference type="Proteomes" id="UP001220610">
    <property type="component" value="Chromosome"/>
</dbReference>
<evidence type="ECO:0000313" key="2">
    <source>
        <dbReference type="EMBL" id="WEK37949.1"/>
    </source>
</evidence>
<protein>
    <submittedName>
        <fullName evidence="2">Outer membrane beta-barrel protein</fullName>
    </submittedName>
</protein>
<organism evidence="2 3">
    <name type="scientific">Candidatus Pseudobacter hemicellulosilyticus</name>
    <dbReference type="NCBI Taxonomy" id="3121375"/>
    <lineage>
        <taxon>Bacteria</taxon>
        <taxon>Pseudomonadati</taxon>
        <taxon>Bacteroidota</taxon>
        <taxon>Chitinophagia</taxon>
        <taxon>Chitinophagales</taxon>
        <taxon>Chitinophagaceae</taxon>
        <taxon>Pseudobacter</taxon>
    </lineage>
</organism>
<dbReference type="EMBL" id="CP119311">
    <property type="protein sequence ID" value="WEK37949.1"/>
    <property type="molecule type" value="Genomic_DNA"/>
</dbReference>